<evidence type="ECO:0000256" key="1">
    <source>
        <dbReference type="ARBA" id="ARBA00012552"/>
    </source>
</evidence>
<dbReference type="SUPFAM" id="SSF52540">
    <property type="entry name" value="P-loop containing nucleoside triphosphate hydrolases"/>
    <property type="match status" value="1"/>
</dbReference>
<evidence type="ECO:0000256" key="2">
    <source>
        <dbReference type="ARBA" id="ARBA00022801"/>
    </source>
</evidence>
<dbReference type="Proteomes" id="UP001153148">
    <property type="component" value="Unassembled WGS sequence"/>
</dbReference>
<dbReference type="PANTHER" id="PTHR18934:SF118">
    <property type="entry name" value="ATP-DEPENDENT RNA HELICASE DHX33"/>
    <property type="match status" value="1"/>
</dbReference>
<keyword evidence="3" id="KW-0067">ATP-binding</keyword>
<dbReference type="InterPro" id="IPR027417">
    <property type="entry name" value="P-loop_NTPase"/>
</dbReference>
<keyword evidence="2" id="KW-0378">Hydrolase</keyword>
<dbReference type="Gene3D" id="3.40.50.300">
    <property type="entry name" value="P-loop containing nucleotide triphosphate hydrolases"/>
    <property type="match status" value="1"/>
</dbReference>
<keyword evidence="3" id="KW-0547">Nucleotide-binding</keyword>
<keyword evidence="3" id="KW-0347">Helicase</keyword>
<accession>A0ABN7NTY8</accession>
<protein>
    <recommendedName>
        <fullName evidence="1">RNA helicase</fullName>
        <ecNumber evidence="1">3.6.4.13</ecNumber>
    </recommendedName>
</protein>
<dbReference type="EC" id="3.6.4.13" evidence="1"/>
<gene>
    <name evidence="6" type="ORF">TPAB3V08_LOCUS5065</name>
</gene>
<comment type="caution">
    <text evidence="6">The sequence shown here is derived from an EMBL/GenBank/DDBJ whole genome shotgun (WGS) entry which is preliminary data.</text>
</comment>
<evidence type="ECO:0000313" key="6">
    <source>
        <dbReference type="EMBL" id="CAG2058091.1"/>
    </source>
</evidence>
<reference evidence="6" key="1">
    <citation type="submission" date="2021-03" db="EMBL/GenBank/DDBJ databases">
        <authorList>
            <person name="Tran Van P."/>
        </authorList>
    </citation>
    <scope>NUCLEOTIDE SEQUENCE</scope>
</reference>
<sequence length="140" mass="15551">MQDLEGKCAPLKVYPLYSSLPSHMQLDVFRPTAPGMRKVILSTNIAETSVTISGIKYIIDSGMVKNRSHHPGTGLDVLKVQRISQAQAWQRTGRAGRESPGFCYRTYTNQLWTVNLAVQPRASVYSLDLMKLSVIVKACP</sequence>
<comment type="catalytic activity">
    <reaction evidence="4">
        <text>ATP + H2O = ADP + phosphate + H(+)</text>
        <dbReference type="Rhea" id="RHEA:13065"/>
        <dbReference type="ChEBI" id="CHEBI:15377"/>
        <dbReference type="ChEBI" id="CHEBI:15378"/>
        <dbReference type="ChEBI" id="CHEBI:30616"/>
        <dbReference type="ChEBI" id="CHEBI:43474"/>
        <dbReference type="ChEBI" id="CHEBI:456216"/>
        <dbReference type="EC" id="3.6.4.13"/>
    </reaction>
</comment>
<evidence type="ECO:0000313" key="7">
    <source>
        <dbReference type="Proteomes" id="UP001153148"/>
    </source>
</evidence>
<keyword evidence="7" id="KW-1185">Reference proteome</keyword>
<name>A0ABN7NTY8_TIMPD</name>
<dbReference type="SMART" id="SM00490">
    <property type="entry name" value="HELICc"/>
    <property type="match status" value="1"/>
</dbReference>
<dbReference type="Pfam" id="PF00271">
    <property type="entry name" value="Helicase_C"/>
    <property type="match status" value="1"/>
</dbReference>
<evidence type="ECO:0000256" key="3">
    <source>
        <dbReference type="ARBA" id="ARBA00022806"/>
    </source>
</evidence>
<dbReference type="InterPro" id="IPR001650">
    <property type="entry name" value="Helicase_C-like"/>
</dbReference>
<dbReference type="EMBL" id="CAJPIN010006598">
    <property type="protein sequence ID" value="CAG2058091.1"/>
    <property type="molecule type" value="Genomic_DNA"/>
</dbReference>
<dbReference type="PANTHER" id="PTHR18934">
    <property type="entry name" value="ATP-DEPENDENT RNA HELICASE"/>
    <property type="match status" value="1"/>
</dbReference>
<feature type="domain" description="Helicase C-terminal" evidence="5">
    <location>
        <begin position="1"/>
        <end position="135"/>
    </location>
</feature>
<evidence type="ECO:0000259" key="5">
    <source>
        <dbReference type="PROSITE" id="PS51194"/>
    </source>
</evidence>
<proteinExistence type="predicted"/>
<dbReference type="CDD" id="cd18791">
    <property type="entry name" value="SF2_C_RHA"/>
    <property type="match status" value="1"/>
</dbReference>
<evidence type="ECO:0000256" key="4">
    <source>
        <dbReference type="ARBA" id="ARBA00047984"/>
    </source>
</evidence>
<dbReference type="PROSITE" id="PS51194">
    <property type="entry name" value="HELICASE_CTER"/>
    <property type="match status" value="1"/>
</dbReference>
<organism evidence="6 7">
    <name type="scientific">Timema podura</name>
    <name type="common">Walking stick</name>
    <dbReference type="NCBI Taxonomy" id="61482"/>
    <lineage>
        <taxon>Eukaryota</taxon>
        <taxon>Metazoa</taxon>
        <taxon>Ecdysozoa</taxon>
        <taxon>Arthropoda</taxon>
        <taxon>Hexapoda</taxon>
        <taxon>Insecta</taxon>
        <taxon>Pterygota</taxon>
        <taxon>Neoptera</taxon>
        <taxon>Polyneoptera</taxon>
        <taxon>Phasmatodea</taxon>
        <taxon>Timematodea</taxon>
        <taxon>Timematoidea</taxon>
        <taxon>Timematidae</taxon>
        <taxon>Timema</taxon>
    </lineage>
</organism>